<protein>
    <submittedName>
        <fullName evidence="3">Alpha/beta fold hydrolase</fullName>
    </submittedName>
</protein>
<proteinExistence type="predicted"/>
<evidence type="ECO:0000256" key="1">
    <source>
        <dbReference type="ARBA" id="ARBA00022801"/>
    </source>
</evidence>
<dbReference type="InterPro" id="IPR000639">
    <property type="entry name" value="Epox_hydrolase-like"/>
</dbReference>
<name>A0ABW2CD30_9ACTN</name>
<dbReference type="EMBL" id="JBHSXS010000001">
    <property type="protein sequence ID" value="MFC6878390.1"/>
    <property type="molecule type" value="Genomic_DNA"/>
</dbReference>
<dbReference type="Proteomes" id="UP001596380">
    <property type="component" value="Unassembled WGS sequence"/>
</dbReference>
<evidence type="ECO:0000259" key="2">
    <source>
        <dbReference type="Pfam" id="PF00561"/>
    </source>
</evidence>
<reference evidence="4" key="1">
    <citation type="journal article" date="2019" name="Int. J. Syst. Evol. Microbiol.">
        <title>The Global Catalogue of Microorganisms (GCM) 10K type strain sequencing project: providing services to taxonomists for standard genome sequencing and annotation.</title>
        <authorList>
            <consortium name="The Broad Institute Genomics Platform"/>
            <consortium name="The Broad Institute Genome Sequencing Center for Infectious Disease"/>
            <person name="Wu L."/>
            <person name="Ma J."/>
        </authorList>
    </citation>
    <scope>NUCLEOTIDE SEQUENCE [LARGE SCALE GENOMIC DNA]</scope>
    <source>
        <strain evidence="4">JCM 3369</strain>
    </source>
</reference>
<accession>A0ABW2CD30</accession>
<sequence length="290" mass="31689">MTAQHNVGGRRISSFERLGLIFDVADQGPLDGDVVVLLHGFPQTARCWERLAPLLHTSGYRTLAPDQRGYSPRARPRGRYAYRLSELVEDVLALIEEAGLGGRKVHVVGHDWGAVVAWTLAATRPDAVATVTALSVPHPAAFMRALFTSRQILMSWYMFLFQVPWLPELLVRGISRGARSRVIAGLVASGQTEASAARTADLLDSGALTPALNWYRAMPLNPPGRLARVAVPTLFVNSDGDPALGRTGAELTPRFVTGPYTSRTLTGIGHWIPEQAPDEVAELLRDHFDR</sequence>
<dbReference type="Gene3D" id="3.40.50.1820">
    <property type="entry name" value="alpha/beta hydrolase"/>
    <property type="match status" value="1"/>
</dbReference>
<dbReference type="PRINTS" id="PR00412">
    <property type="entry name" value="EPOXHYDRLASE"/>
</dbReference>
<keyword evidence="4" id="KW-1185">Reference proteome</keyword>
<comment type="caution">
    <text evidence="3">The sequence shown here is derived from an EMBL/GenBank/DDBJ whole genome shotgun (WGS) entry which is preliminary data.</text>
</comment>
<keyword evidence="1 3" id="KW-0378">Hydrolase</keyword>
<organism evidence="3 4">
    <name type="scientific">Actinomadura yumaensis</name>
    <dbReference type="NCBI Taxonomy" id="111807"/>
    <lineage>
        <taxon>Bacteria</taxon>
        <taxon>Bacillati</taxon>
        <taxon>Actinomycetota</taxon>
        <taxon>Actinomycetes</taxon>
        <taxon>Streptosporangiales</taxon>
        <taxon>Thermomonosporaceae</taxon>
        <taxon>Actinomadura</taxon>
    </lineage>
</organism>
<dbReference type="InterPro" id="IPR029058">
    <property type="entry name" value="AB_hydrolase_fold"/>
</dbReference>
<evidence type="ECO:0000313" key="3">
    <source>
        <dbReference type="EMBL" id="MFC6878390.1"/>
    </source>
</evidence>
<dbReference type="GO" id="GO:0016787">
    <property type="term" value="F:hydrolase activity"/>
    <property type="evidence" value="ECO:0007669"/>
    <property type="project" value="UniProtKB-KW"/>
</dbReference>
<dbReference type="SUPFAM" id="SSF53474">
    <property type="entry name" value="alpha/beta-Hydrolases"/>
    <property type="match status" value="1"/>
</dbReference>
<gene>
    <name evidence="3" type="ORF">ACFQKB_01285</name>
</gene>
<feature type="domain" description="AB hydrolase-1" evidence="2">
    <location>
        <begin position="34"/>
        <end position="154"/>
    </location>
</feature>
<dbReference type="Pfam" id="PF00561">
    <property type="entry name" value="Abhydrolase_1"/>
    <property type="match status" value="1"/>
</dbReference>
<evidence type="ECO:0000313" key="4">
    <source>
        <dbReference type="Proteomes" id="UP001596380"/>
    </source>
</evidence>
<dbReference type="RefSeq" id="WP_160819991.1">
    <property type="nucleotide sequence ID" value="NZ_JBHSXE010000001.1"/>
</dbReference>
<dbReference type="InterPro" id="IPR000073">
    <property type="entry name" value="AB_hydrolase_1"/>
</dbReference>
<dbReference type="PANTHER" id="PTHR43329">
    <property type="entry name" value="EPOXIDE HYDROLASE"/>
    <property type="match status" value="1"/>
</dbReference>